<dbReference type="AlphaFoldDB" id="A0AB33KDA7"/>
<name>A0AB33KDA7_9ACTN</name>
<organism evidence="1">
    <name type="scientific">Kitasatospora sp. CMC57</name>
    <dbReference type="NCBI Taxonomy" id="3231513"/>
    <lineage>
        <taxon>Bacteria</taxon>
        <taxon>Bacillati</taxon>
        <taxon>Actinomycetota</taxon>
        <taxon>Actinomycetes</taxon>
        <taxon>Kitasatosporales</taxon>
        <taxon>Streptomycetaceae</taxon>
        <taxon>Kitasatospora</taxon>
    </lineage>
</organism>
<evidence type="ECO:0000313" key="1">
    <source>
        <dbReference type="EMBL" id="BFP49390.1"/>
    </source>
</evidence>
<gene>
    <name evidence="1" type="ORF">KCMC57_57580</name>
</gene>
<reference evidence="1" key="1">
    <citation type="submission" date="2024-07" db="EMBL/GenBank/DDBJ databases">
        <title>Complete genome sequences of cellulolytic bacteria, Kitasatospora sp. CMC57 and Streptomyces sp. CMC78, isolated from Japanese agricultural soil.</title>
        <authorList>
            <person name="Hashimoto T."/>
            <person name="Ito M."/>
            <person name="Iwamoto M."/>
            <person name="Fukahori D."/>
            <person name="Shoda T."/>
            <person name="Sakoda M."/>
            <person name="Morohoshi T."/>
            <person name="Mitsuboshi M."/>
            <person name="Nishizawa T."/>
        </authorList>
    </citation>
    <scope>NUCLEOTIDE SEQUENCE</scope>
    <source>
        <strain evidence="1">CMC57</strain>
    </source>
</reference>
<evidence type="ECO:0008006" key="2">
    <source>
        <dbReference type="Google" id="ProtNLM"/>
    </source>
</evidence>
<accession>A0AB33KDA7</accession>
<dbReference type="EMBL" id="AP035881">
    <property type="protein sequence ID" value="BFP49390.1"/>
    <property type="molecule type" value="Genomic_DNA"/>
</dbReference>
<protein>
    <recommendedName>
        <fullName evidence="2">DUF4177 domain-containing protein</fullName>
    </recommendedName>
</protein>
<sequence>MGPVGSDDQECERAFQGRDMMRRWQYWTVRLQKLEKAASVRTLNEAGQNGWEVVGIAQDIERDGTDGWCTVLFKRELLG</sequence>
<proteinExistence type="predicted"/>